<dbReference type="InterPro" id="IPR007332">
    <property type="entry name" value="DUF411"/>
</dbReference>
<proteinExistence type="predicted"/>
<evidence type="ECO:0008006" key="4">
    <source>
        <dbReference type="Google" id="ProtNLM"/>
    </source>
</evidence>
<dbReference type="RefSeq" id="WP_246332932.1">
    <property type="nucleotide sequence ID" value="NZ_JACICF010000001.1"/>
</dbReference>
<feature type="chain" id="PRO_5032562240" description="Metal-binding protein" evidence="1">
    <location>
        <begin position="25"/>
        <end position="155"/>
    </location>
</feature>
<evidence type="ECO:0000313" key="3">
    <source>
        <dbReference type="Proteomes" id="UP000578569"/>
    </source>
</evidence>
<reference evidence="2 3" key="1">
    <citation type="submission" date="2020-08" db="EMBL/GenBank/DDBJ databases">
        <title>Genomic Encyclopedia of Type Strains, Phase IV (KMG-IV): sequencing the most valuable type-strain genomes for metagenomic binning, comparative biology and taxonomic classification.</title>
        <authorList>
            <person name="Goeker M."/>
        </authorList>
    </citation>
    <scope>NUCLEOTIDE SEQUENCE [LARGE SCALE GENOMIC DNA]</scope>
    <source>
        <strain evidence="2 3">DSM 24194</strain>
    </source>
</reference>
<organism evidence="2 3">
    <name type="scientific">Sphingomicrobium lutaoense</name>
    <dbReference type="NCBI Taxonomy" id="515949"/>
    <lineage>
        <taxon>Bacteria</taxon>
        <taxon>Pseudomonadati</taxon>
        <taxon>Pseudomonadota</taxon>
        <taxon>Alphaproteobacteria</taxon>
        <taxon>Sphingomonadales</taxon>
        <taxon>Sphingomonadaceae</taxon>
        <taxon>Sphingomicrobium</taxon>
    </lineage>
</organism>
<evidence type="ECO:0000313" key="2">
    <source>
        <dbReference type="EMBL" id="MBB3763585.1"/>
    </source>
</evidence>
<keyword evidence="1" id="KW-0732">Signal</keyword>
<accession>A0A839Z1W7</accession>
<gene>
    <name evidence="2" type="ORF">FHS50_000608</name>
</gene>
<dbReference type="PROSITE" id="PS51257">
    <property type="entry name" value="PROKAR_LIPOPROTEIN"/>
    <property type="match status" value="1"/>
</dbReference>
<dbReference type="Pfam" id="PF04214">
    <property type="entry name" value="DUF411"/>
    <property type="match status" value="1"/>
</dbReference>
<keyword evidence="3" id="KW-1185">Reference proteome</keyword>
<sequence length="155" mass="16563">MTSFRRSVMLSFAFLAACSTAAQAVEVTMFRDAGCGCCLKWAAHFEKGMETEVKAVDSPDMMEVKARHGVPQDLLSCHTAIVDGYVIEGHVPAEAVKLLLKERPAGVRGLAVAGMPLGSPGMEVPGREQTYDVVAFGEKGASVFARFEGGRLIAR</sequence>
<dbReference type="AlphaFoldDB" id="A0A839Z1W7"/>
<evidence type="ECO:0000256" key="1">
    <source>
        <dbReference type="SAM" id="SignalP"/>
    </source>
</evidence>
<feature type="signal peptide" evidence="1">
    <location>
        <begin position="1"/>
        <end position="24"/>
    </location>
</feature>
<name>A0A839Z1W7_9SPHN</name>
<protein>
    <recommendedName>
        <fullName evidence="4">Metal-binding protein</fullName>
    </recommendedName>
</protein>
<dbReference type="Proteomes" id="UP000578569">
    <property type="component" value="Unassembled WGS sequence"/>
</dbReference>
<dbReference type="EMBL" id="JACICF010000001">
    <property type="protein sequence ID" value="MBB3763585.1"/>
    <property type="molecule type" value="Genomic_DNA"/>
</dbReference>
<comment type="caution">
    <text evidence="2">The sequence shown here is derived from an EMBL/GenBank/DDBJ whole genome shotgun (WGS) entry which is preliminary data.</text>
</comment>